<sequence>MASFAIDYTRASSFESSLYDPAGDKDNVAVIEISDSEESLLDNLDGNHSSAMVLAPLVSVSDEGVLLNGPLVSSVFHDTLRRVQVQEAAIISRDEELKEKNHVIDQLQARLLALEHEKVMAKEEWERKFEFQNRVIISLDRNIEKALEAKDEWELSCKEAEHRISFQESENARLRENLTKLEAQFHRADSYICTLEDKVCTIQASKKDLSENLLMARRGNMARISPALFKALSLLMKTLWKPTTSPFMPSQDLLIRALGEGLQQVEQLFFFIIRANMISRMITGDFDEGDLVATLGSSRLDIPRVEMHLGPTGQFTYPPGATLPPTAPRVDANIPRGSKRPRIEMEGDMNERD</sequence>
<keyword evidence="1" id="KW-0175">Coiled coil</keyword>
<keyword evidence="5" id="KW-1185">Reference proteome</keyword>
<evidence type="ECO:0000313" key="3">
    <source>
        <dbReference type="EMBL" id="KAK7025407.1"/>
    </source>
</evidence>
<dbReference type="AlphaFoldDB" id="A0AAW0BHX2"/>
<organism evidence="3 5">
    <name type="scientific">Paramarasmius palmivorus</name>
    <dbReference type="NCBI Taxonomy" id="297713"/>
    <lineage>
        <taxon>Eukaryota</taxon>
        <taxon>Fungi</taxon>
        <taxon>Dikarya</taxon>
        <taxon>Basidiomycota</taxon>
        <taxon>Agaricomycotina</taxon>
        <taxon>Agaricomycetes</taxon>
        <taxon>Agaricomycetidae</taxon>
        <taxon>Agaricales</taxon>
        <taxon>Marasmiineae</taxon>
        <taxon>Marasmiaceae</taxon>
        <taxon>Paramarasmius</taxon>
    </lineage>
</organism>
<gene>
    <name evidence="4" type="ORF">VNI00_010690</name>
    <name evidence="3" type="ORF">VNI00_016044</name>
</gene>
<dbReference type="EMBL" id="JAYKXP010000044">
    <property type="protein sequence ID" value="KAK7037729.1"/>
    <property type="molecule type" value="Genomic_DNA"/>
</dbReference>
<feature type="compositionally biased region" description="Basic and acidic residues" evidence="2">
    <location>
        <begin position="341"/>
        <end position="353"/>
    </location>
</feature>
<evidence type="ECO:0000256" key="2">
    <source>
        <dbReference type="SAM" id="MobiDB-lite"/>
    </source>
</evidence>
<evidence type="ECO:0000313" key="4">
    <source>
        <dbReference type="EMBL" id="KAK7037729.1"/>
    </source>
</evidence>
<feature type="coiled-coil region" evidence="1">
    <location>
        <begin position="97"/>
        <end position="184"/>
    </location>
</feature>
<dbReference type="EMBL" id="JAYKXP010000115">
    <property type="protein sequence ID" value="KAK7025407.1"/>
    <property type="molecule type" value="Genomic_DNA"/>
</dbReference>
<dbReference type="Proteomes" id="UP001383192">
    <property type="component" value="Unassembled WGS sequence"/>
</dbReference>
<comment type="caution">
    <text evidence="3">The sequence shown here is derived from an EMBL/GenBank/DDBJ whole genome shotgun (WGS) entry which is preliminary data.</text>
</comment>
<name>A0AAW0BHX2_9AGAR</name>
<accession>A0AAW0BHX2</accession>
<proteinExistence type="predicted"/>
<evidence type="ECO:0000313" key="5">
    <source>
        <dbReference type="Proteomes" id="UP001383192"/>
    </source>
</evidence>
<evidence type="ECO:0000256" key="1">
    <source>
        <dbReference type="SAM" id="Coils"/>
    </source>
</evidence>
<reference evidence="3 5" key="1">
    <citation type="submission" date="2024-01" db="EMBL/GenBank/DDBJ databases">
        <title>A draft genome for a cacao thread blight-causing isolate of Paramarasmius palmivorus.</title>
        <authorList>
            <person name="Baruah I.K."/>
            <person name="Bukari Y."/>
            <person name="Amoako-Attah I."/>
            <person name="Meinhardt L.W."/>
            <person name="Bailey B.A."/>
            <person name="Cohen S.P."/>
        </authorList>
    </citation>
    <scope>NUCLEOTIDE SEQUENCE [LARGE SCALE GENOMIC DNA]</scope>
    <source>
        <strain evidence="3 5">GH-12</strain>
    </source>
</reference>
<feature type="region of interest" description="Disordered" evidence="2">
    <location>
        <begin position="313"/>
        <end position="353"/>
    </location>
</feature>
<protein>
    <submittedName>
        <fullName evidence="3">Uncharacterized protein</fullName>
    </submittedName>
</protein>